<dbReference type="GO" id="GO:0016740">
    <property type="term" value="F:transferase activity"/>
    <property type="evidence" value="ECO:0007669"/>
    <property type="project" value="UniProtKB-KW"/>
</dbReference>
<dbReference type="InterPro" id="IPR041698">
    <property type="entry name" value="Methyltransf_25"/>
</dbReference>
<evidence type="ECO:0000313" key="6">
    <source>
        <dbReference type="EMBL" id="QRD04798.1"/>
    </source>
</evidence>
<gene>
    <name evidence="6" type="ORF">JI435_107280</name>
</gene>
<name>A0A7U2FGI7_PHANO</name>
<protein>
    <recommendedName>
        <fullName evidence="5">Methyltransferase domain-containing protein</fullName>
    </recommendedName>
</protein>
<dbReference type="SUPFAM" id="SSF53335">
    <property type="entry name" value="S-adenosyl-L-methionine-dependent methyltransferases"/>
    <property type="match status" value="1"/>
</dbReference>
<dbReference type="PANTHER" id="PTHR35897">
    <property type="entry name" value="METHYLTRANSFERASE AUSD"/>
    <property type="match status" value="1"/>
</dbReference>
<keyword evidence="2" id="KW-0808">Transferase</keyword>
<comment type="similarity">
    <text evidence="4">Belongs to the class I-like SAM-binding methyltransferase superfamily.</text>
</comment>
<evidence type="ECO:0000256" key="3">
    <source>
        <dbReference type="ARBA" id="ARBA00022691"/>
    </source>
</evidence>
<evidence type="ECO:0000313" key="7">
    <source>
        <dbReference type="Proteomes" id="UP000663193"/>
    </source>
</evidence>
<reference evidence="7" key="1">
    <citation type="journal article" date="2021" name="BMC Genomics">
        <title>Chromosome-level genome assembly and manually-curated proteome of model necrotroph Parastagonospora nodorum Sn15 reveals a genome-wide trove of candidate effector homologs, and redundancy of virulence-related functions within an accessory chromosome.</title>
        <authorList>
            <person name="Bertazzoni S."/>
            <person name="Jones D.A.B."/>
            <person name="Phan H.T."/>
            <person name="Tan K.-C."/>
            <person name="Hane J.K."/>
        </authorList>
    </citation>
    <scope>NUCLEOTIDE SEQUENCE [LARGE SCALE GENOMIC DNA]</scope>
    <source>
        <strain evidence="7">SN15 / ATCC MYA-4574 / FGSC 10173)</strain>
    </source>
</reference>
<proteinExistence type="inferred from homology"/>
<keyword evidence="7" id="KW-1185">Reference proteome</keyword>
<dbReference type="AlphaFoldDB" id="A0A7U2FGI7"/>
<evidence type="ECO:0000256" key="2">
    <source>
        <dbReference type="ARBA" id="ARBA00022679"/>
    </source>
</evidence>
<dbReference type="InterPro" id="IPR029063">
    <property type="entry name" value="SAM-dependent_MTases_sf"/>
</dbReference>
<sequence length="334" mass="38321">MRVTLAWRPLAFEHPDISHRFCVLAHIQSTRSATMATSDHAEGTPEYKQEIQRKLGEYIETKRYIEEPEILPWYKKEIGELKPPARDLFEQYSHVAPDEVETHIKRIRDEAFKIFPYPCVGNWGFLNLSVMESPVYKEVLERIKNGEQYLDIGCCMGQDIRKLAHDGAPEDNMYGSDLKSEFWSIGYDMFLDKATLKSKFIEADVFDADSGLKELDGKLNIVHAASFFHLFDWDSQVKAAKRIGQLLKAEPGVMVFGRQGGMPEAGTIGHIQEGKSSYWHNLESWAKMWKQAGDETGIKWEVQSSFGEEDLTKRMNAKIVPAGTRFMTFTIRRV</sequence>
<evidence type="ECO:0000259" key="5">
    <source>
        <dbReference type="Pfam" id="PF13649"/>
    </source>
</evidence>
<accession>A0A7U2FGI7</accession>
<organism evidence="6 7">
    <name type="scientific">Phaeosphaeria nodorum (strain SN15 / ATCC MYA-4574 / FGSC 10173)</name>
    <name type="common">Glume blotch fungus</name>
    <name type="synonym">Parastagonospora nodorum</name>
    <dbReference type="NCBI Taxonomy" id="321614"/>
    <lineage>
        <taxon>Eukaryota</taxon>
        <taxon>Fungi</taxon>
        <taxon>Dikarya</taxon>
        <taxon>Ascomycota</taxon>
        <taxon>Pezizomycotina</taxon>
        <taxon>Dothideomycetes</taxon>
        <taxon>Pleosporomycetidae</taxon>
        <taxon>Pleosporales</taxon>
        <taxon>Pleosporineae</taxon>
        <taxon>Phaeosphaeriaceae</taxon>
        <taxon>Parastagonospora</taxon>
    </lineage>
</organism>
<evidence type="ECO:0000256" key="1">
    <source>
        <dbReference type="ARBA" id="ARBA00005179"/>
    </source>
</evidence>
<dbReference type="EMBL" id="CP069039">
    <property type="protein sequence ID" value="QRD04798.1"/>
    <property type="molecule type" value="Genomic_DNA"/>
</dbReference>
<dbReference type="OrthoDB" id="2094832at2759"/>
<dbReference type="Gene3D" id="3.40.50.150">
    <property type="entry name" value="Vaccinia Virus protein VP39"/>
    <property type="match status" value="1"/>
</dbReference>
<dbReference type="Proteomes" id="UP000663193">
    <property type="component" value="Chromosome 17"/>
</dbReference>
<dbReference type="InterPro" id="IPR051654">
    <property type="entry name" value="Meroterpenoid_MTases"/>
</dbReference>
<dbReference type="PANTHER" id="PTHR35897:SF1">
    <property type="entry name" value="METHYLTRANSFERASE AUSD"/>
    <property type="match status" value="1"/>
</dbReference>
<dbReference type="Pfam" id="PF13649">
    <property type="entry name" value="Methyltransf_25"/>
    <property type="match status" value="1"/>
</dbReference>
<evidence type="ECO:0000256" key="4">
    <source>
        <dbReference type="ARBA" id="ARBA00038314"/>
    </source>
</evidence>
<comment type="pathway">
    <text evidence="1">Secondary metabolite biosynthesis.</text>
</comment>
<keyword evidence="3" id="KW-0949">S-adenosyl-L-methionine</keyword>
<dbReference type="VEuPathDB" id="FungiDB:JI435_107280"/>
<feature type="domain" description="Methyltransferase" evidence="5">
    <location>
        <begin position="150"/>
        <end position="248"/>
    </location>
</feature>